<evidence type="ECO:0000313" key="3">
    <source>
        <dbReference type="Proteomes" id="UP000271624"/>
    </source>
</evidence>
<proteinExistence type="predicted"/>
<evidence type="ECO:0000313" key="2">
    <source>
        <dbReference type="EMBL" id="RUS99246.1"/>
    </source>
</evidence>
<dbReference type="Pfam" id="PF09992">
    <property type="entry name" value="NAGPA"/>
    <property type="match status" value="1"/>
</dbReference>
<comment type="caution">
    <text evidence="2">The sequence shown here is derived from an EMBL/GenBank/DDBJ whole genome shotgun (WGS) entry which is preliminary data.</text>
</comment>
<keyword evidence="3" id="KW-1185">Reference proteome</keyword>
<feature type="domain" description="Phosphodiester glycosidase" evidence="1">
    <location>
        <begin position="171"/>
        <end position="335"/>
    </location>
</feature>
<reference evidence="2" key="2">
    <citation type="journal article" date="2019" name="Genome Biol. Evol.">
        <title>Day and night: Metabolic profiles and evolutionary relationships of six axenic non-marine cyanobacteria.</title>
        <authorList>
            <person name="Will S.E."/>
            <person name="Henke P."/>
            <person name="Boedeker C."/>
            <person name="Huang S."/>
            <person name="Brinkmann H."/>
            <person name="Rohde M."/>
            <person name="Jarek M."/>
            <person name="Friedl T."/>
            <person name="Seufert S."/>
            <person name="Schumacher M."/>
            <person name="Overmann J."/>
            <person name="Neumann-Schaal M."/>
            <person name="Petersen J."/>
        </authorList>
    </citation>
    <scope>NUCLEOTIDE SEQUENCE [LARGE SCALE GENOMIC DNA]</scope>
    <source>
        <strain evidence="2">PCC 7102</strain>
    </source>
</reference>
<gene>
    <name evidence="2" type="ORF">DSM106972_079480</name>
</gene>
<sequence length="379" mass="42449">MEQYKPNILLIAKCFEAHYTRYSGFSGNGYNGCNGWVMKDVMRLVCGFSVLVIFVGCQREGITQRDISQSPILKLEPVELAPKKDCFGENKDFSIEFFKTNNSGEVYERGINHVIIFNPKSNKLDFKVNVGLAHKLYEKDNQGKVKREYVPKTFREIISDENAKLKGKLPIAAINADYIDTLNKPQGLNISRGVAYAGDFQSKRSSFGISSGEATRRRATIATGRRKEDILNYNLVGGNGRFYRDGSFKDICQDLGEFACKQATNRSMVAVTNRGYVILLVNDAKANSDISVSENNQELLPDQFDNVLMGIAKNNCLGAITEAMLFDGGMSPGLYDEPKKKRGIMLTDTAWHKIQELAARNCMSASEYLEQMIRNHSCD</sequence>
<protein>
    <recommendedName>
        <fullName evidence="1">Phosphodiester glycosidase domain-containing protein</fullName>
    </recommendedName>
</protein>
<dbReference type="Proteomes" id="UP000271624">
    <property type="component" value="Unassembled WGS sequence"/>
</dbReference>
<organism evidence="2 3">
    <name type="scientific">Dulcicalothrix desertica PCC 7102</name>
    <dbReference type="NCBI Taxonomy" id="232991"/>
    <lineage>
        <taxon>Bacteria</taxon>
        <taxon>Bacillati</taxon>
        <taxon>Cyanobacteriota</taxon>
        <taxon>Cyanophyceae</taxon>
        <taxon>Nostocales</taxon>
        <taxon>Calotrichaceae</taxon>
        <taxon>Dulcicalothrix</taxon>
    </lineage>
</organism>
<dbReference type="InterPro" id="IPR018711">
    <property type="entry name" value="NAGPA"/>
</dbReference>
<name>A0A433UZK8_9CYAN</name>
<evidence type="ECO:0000259" key="1">
    <source>
        <dbReference type="Pfam" id="PF09992"/>
    </source>
</evidence>
<dbReference type="EMBL" id="RSCL01000027">
    <property type="protein sequence ID" value="RUS99246.1"/>
    <property type="molecule type" value="Genomic_DNA"/>
</dbReference>
<accession>A0A433UZK8</accession>
<reference evidence="2" key="1">
    <citation type="submission" date="2018-12" db="EMBL/GenBank/DDBJ databases">
        <authorList>
            <person name="Will S."/>
            <person name="Neumann-Schaal M."/>
            <person name="Henke P."/>
        </authorList>
    </citation>
    <scope>NUCLEOTIDE SEQUENCE</scope>
    <source>
        <strain evidence="2">PCC 7102</strain>
    </source>
</reference>
<dbReference type="AlphaFoldDB" id="A0A433UZK8"/>